<accession>A0A976RTC0</accession>
<feature type="transmembrane region" description="Helical" evidence="1">
    <location>
        <begin position="135"/>
        <end position="159"/>
    </location>
</feature>
<name>A0A976RTC0_9LACO</name>
<protein>
    <submittedName>
        <fullName evidence="2">Uncharacterized protein</fullName>
    </submittedName>
</protein>
<feature type="transmembrane region" description="Helical" evidence="1">
    <location>
        <begin position="66"/>
        <end position="87"/>
    </location>
</feature>
<reference evidence="2" key="1">
    <citation type="journal article" date="2022" name="Int. J. Syst. Evol. Microbiol.">
        <title>Apilactobacillus apisilvae sp. nov., Nicolia spurrieriana gen. nov. sp. nov., Bombilactobacillus folatiphilus sp. nov. and Bombilactobacillus thymidiniphilus sp. nov., four new lactic acid bacterial isolates from stingless bees Tetragonula carbonaria and Austroplebeia australis.</title>
        <authorList>
            <person name="Oliphant S.A."/>
            <person name="Watson-Haigh N.S."/>
            <person name="Sumby K.M."/>
            <person name="Gardner J."/>
            <person name="Groom S."/>
            <person name="Jiranek V."/>
        </authorList>
    </citation>
    <scope>NUCLEOTIDE SEQUENCE</scope>
    <source>
        <strain evidence="2">SGEP1_A5</strain>
    </source>
</reference>
<keyword evidence="3" id="KW-1185">Reference proteome</keyword>
<dbReference type="Proteomes" id="UP000831181">
    <property type="component" value="Chromosome"/>
</dbReference>
<gene>
    <name evidence="2" type="ORF">MOO44_04700</name>
</gene>
<keyword evidence="1" id="KW-0472">Membrane</keyword>
<keyword evidence="1" id="KW-0812">Transmembrane</keyword>
<proteinExistence type="predicted"/>
<dbReference type="EMBL" id="CP093361">
    <property type="protein sequence ID" value="UQS87457.1"/>
    <property type="molecule type" value="Genomic_DNA"/>
</dbReference>
<evidence type="ECO:0000313" key="3">
    <source>
        <dbReference type="Proteomes" id="UP000831181"/>
    </source>
</evidence>
<keyword evidence="1" id="KW-1133">Transmembrane helix</keyword>
<organism evidence="2 3">
    <name type="scientific">Nicoliella spurrieriana</name>
    <dbReference type="NCBI Taxonomy" id="2925830"/>
    <lineage>
        <taxon>Bacteria</taxon>
        <taxon>Bacillati</taxon>
        <taxon>Bacillota</taxon>
        <taxon>Bacilli</taxon>
        <taxon>Lactobacillales</taxon>
        <taxon>Lactobacillaceae</taxon>
        <taxon>Nicoliella</taxon>
    </lineage>
</organism>
<sequence>MINAIGNAFTIISGEGAGIWTASAVNLHLITGLPIGTYIMAFGIFNIIANQLLIRHFDWLRLCEEFSYILCFSYLIDLVTNLFHHWHFQDASVGVRIMMALFGVTLFCIGISLYQRANLFMHPNDDMSNILRFKYCHHSAVLSQFLDMAIPILILIACASYQGRIYAVNIGTVYSFLGNGVLIGLADRIICPRLVHNFNARDRVH</sequence>
<dbReference type="RefSeq" id="WP_260117265.1">
    <property type="nucleotide sequence ID" value="NZ_CP093361.1"/>
</dbReference>
<evidence type="ECO:0000256" key="1">
    <source>
        <dbReference type="SAM" id="Phobius"/>
    </source>
</evidence>
<dbReference type="AlphaFoldDB" id="A0A976RTC0"/>
<feature type="transmembrane region" description="Helical" evidence="1">
    <location>
        <begin position="35"/>
        <end position="54"/>
    </location>
</feature>
<feature type="transmembrane region" description="Helical" evidence="1">
    <location>
        <begin position="165"/>
        <end position="186"/>
    </location>
</feature>
<dbReference type="InterPro" id="IPR038750">
    <property type="entry name" value="YczE/YyaS-like"/>
</dbReference>
<dbReference type="Pfam" id="PF19700">
    <property type="entry name" value="DUF6198"/>
    <property type="match status" value="1"/>
</dbReference>
<evidence type="ECO:0000313" key="2">
    <source>
        <dbReference type="EMBL" id="UQS87457.1"/>
    </source>
</evidence>
<dbReference type="KEGG" id="lbe:MOO44_04700"/>
<feature type="transmembrane region" description="Helical" evidence="1">
    <location>
        <begin position="93"/>
        <end position="114"/>
    </location>
</feature>